<dbReference type="InterPro" id="IPR017937">
    <property type="entry name" value="Thioredoxin_CS"/>
</dbReference>
<reference evidence="4" key="1">
    <citation type="submission" date="2018-06" db="EMBL/GenBank/DDBJ databases">
        <authorList>
            <person name="Zhirakovskaya E."/>
        </authorList>
    </citation>
    <scope>NUCLEOTIDE SEQUENCE</scope>
</reference>
<name>A0A3B0V9Q3_9ZZZZ</name>
<dbReference type="Pfam" id="PF08534">
    <property type="entry name" value="Redoxin"/>
    <property type="match status" value="1"/>
</dbReference>
<comment type="subcellular location">
    <subcellularLocation>
        <location evidence="1">Cell envelope</location>
    </subcellularLocation>
</comment>
<gene>
    <name evidence="4" type="ORF">MNBD_DELTA04-1508</name>
</gene>
<evidence type="ECO:0000313" key="4">
    <source>
        <dbReference type="EMBL" id="VAW40398.1"/>
    </source>
</evidence>
<feature type="domain" description="Thioredoxin" evidence="3">
    <location>
        <begin position="29"/>
        <end position="169"/>
    </location>
</feature>
<dbReference type="GO" id="GO:0016491">
    <property type="term" value="F:oxidoreductase activity"/>
    <property type="evidence" value="ECO:0007669"/>
    <property type="project" value="InterPro"/>
</dbReference>
<proteinExistence type="predicted"/>
<dbReference type="InterPro" id="IPR013766">
    <property type="entry name" value="Thioredoxin_domain"/>
</dbReference>
<dbReference type="EMBL" id="UOEY01000102">
    <property type="protein sequence ID" value="VAW40398.1"/>
    <property type="molecule type" value="Genomic_DNA"/>
</dbReference>
<dbReference type="GO" id="GO:0017004">
    <property type="term" value="P:cytochrome complex assembly"/>
    <property type="evidence" value="ECO:0007669"/>
    <property type="project" value="UniProtKB-KW"/>
</dbReference>
<dbReference type="Gene3D" id="3.40.30.10">
    <property type="entry name" value="Glutaredoxin"/>
    <property type="match status" value="1"/>
</dbReference>
<dbReference type="PANTHER" id="PTHR42852">
    <property type="entry name" value="THIOL:DISULFIDE INTERCHANGE PROTEIN DSBE"/>
    <property type="match status" value="1"/>
</dbReference>
<dbReference type="PROSITE" id="PS00194">
    <property type="entry name" value="THIOREDOXIN_1"/>
    <property type="match status" value="1"/>
</dbReference>
<dbReference type="CDD" id="cd02966">
    <property type="entry name" value="TlpA_like_family"/>
    <property type="match status" value="1"/>
</dbReference>
<accession>A0A3B0V9Q3</accession>
<dbReference type="InterPro" id="IPR013740">
    <property type="entry name" value="Redoxin"/>
</dbReference>
<dbReference type="SUPFAM" id="SSF52833">
    <property type="entry name" value="Thioredoxin-like"/>
    <property type="match status" value="1"/>
</dbReference>
<dbReference type="PROSITE" id="PS51352">
    <property type="entry name" value="THIOREDOXIN_2"/>
    <property type="match status" value="1"/>
</dbReference>
<dbReference type="InterPro" id="IPR050553">
    <property type="entry name" value="Thioredoxin_ResA/DsbE_sf"/>
</dbReference>
<sequence length="169" mass="18099">MKYLQNKSMKKTGLILFGLVVLVMSVTVAGASTRMPPFSLSSAVGGQTVSSAAFKGKVLLVTFFATWCPPCRQEIPNLIQLNKKFGPQGFSVIALSVDQGGPGVVAKLVKKENINYPVLMSTSSTTRDFGGIVGIPTAFLVNRAGNVVKRYPGYTSRALLEKDIQSVLQ</sequence>
<evidence type="ECO:0000256" key="2">
    <source>
        <dbReference type="ARBA" id="ARBA00022748"/>
    </source>
</evidence>
<organism evidence="4">
    <name type="scientific">hydrothermal vent metagenome</name>
    <dbReference type="NCBI Taxonomy" id="652676"/>
    <lineage>
        <taxon>unclassified sequences</taxon>
        <taxon>metagenomes</taxon>
        <taxon>ecological metagenomes</taxon>
    </lineage>
</organism>
<dbReference type="GO" id="GO:0030313">
    <property type="term" value="C:cell envelope"/>
    <property type="evidence" value="ECO:0007669"/>
    <property type="project" value="UniProtKB-SubCell"/>
</dbReference>
<evidence type="ECO:0000256" key="1">
    <source>
        <dbReference type="ARBA" id="ARBA00004196"/>
    </source>
</evidence>
<dbReference type="PANTHER" id="PTHR42852:SF18">
    <property type="entry name" value="CHROMOSOME UNDETERMINED SCAFFOLD_47, WHOLE GENOME SHOTGUN SEQUENCE"/>
    <property type="match status" value="1"/>
</dbReference>
<protein>
    <recommendedName>
        <fullName evidence="3">Thioredoxin domain-containing protein</fullName>
    </recommendedName>
</protein>
<evidence type="ECO:0000259" key="3">
    <source>
        <dbReference type="PROSITE" id="PS51352"/>
    </source>
</evidence>
<keyword evidence="2" id="KW-0201">Cytochrome c-type biogenesis</keyword>
<dbReference type="AlphaFoldDB" id="A0A3B0V9Q3"/>
<dbReference type="InterPro" id="IPR036249">
    <property type="entry name" value="Thioredoxin-like_sf"/>
</dbReference>